<evidence type="ECO:0000313" key="2">
    <source>
        <dbReference type="Proteomes" id="UP000177325"/>
    </source>
</evidence>
<accession>A0A1F6FH41</accession>
<protein>
    <submittedName>
        <fullName evidence="1">Uncharacterized protein</fullName>
    </submittedName>
</protein>
<organism evidence="1 2">
    <name type="scientific">Candidatus Kaiserbacteria bacterium RIFCSPLOWO2_12_FULL_45_26</name>
    <dbReference type="NCBI Taxonomy" id="1798525"/>
    <lineage>
        <taxon>Bacteria</taxon>
        <taxon>Candidatus Kaiseribacteriota</taxon>
    </lineage>
</organism>
<comment type="caution">
    <text evidence="1">The sequence shown here is derived from an EMBL/GenBank/DDBJ whole genome shotgun (WGS) entry which is preliminary data.</text>
</comment>
<proteinExistence type="predicted"/>
<evidence type="ECO:0000313" key="1">
    <source>
        <dbReference type="EMBL" id="OGG85173.1"/>
    </source>
</evidence>
<dbReference type="AlphaFoldDB" id="A0A1F6FH41"/>
<sequence length="59" mass="6297">MAHLDRFPHAITPGGECTIHEAVMNNASITAVKDSDGVVHPPTDADLQLIKAEQDECGE</sequence>
<dbReference type="Proteomes" id="UP000177325">
    <property type="component" value="Unassembled WGS sequence"/>
</dbReference>
<name>A0A1F6FH41_9BACT</name>
<reference evidence="1 2" key="1">
    <citation type="journal article" date="2016" name="Nat. Commun.">
        <title>Thousands of microbial genomes shed light on interconnected biogeochemical processes in an aquifer system.</title>
        <authorList>
            <person name="Anantharaman K."/>
            <person name="Brown C.T."/>
            <person name="Hug L.A."/>
            <person name="Sharon I."/>
            <person name="Castelle C.J."/>
            <person name="Probst A.J."/>
            <person name="Thomas B.C."/>
            <person name="Singh A."/>
            <person name="Wilkins M.J."/>
            <person name="Karaoz U."/>
            <person name="Brodie E.L."/>
            <person name="Williams K.H."/>
            <person name="Hubbard S.S."/>
            <person name="Banfield J.F."/>
        </authorList>
    </citation>
    <scope>NUCLEOTIDE SEQUENCE [LARGE SCALE GENOMIC DNA]</scope>
</reference>
<gene>
    <name evidence="1" type="ORF">A3G90_03905</name>
</gene>
<dbReference type="EMBL" id="MFMM01000001">
    <property type="protein sequence ID" value="OGG85173.1"/>
    <property type="molecule type" value="Genomic_DNA"/>
</dbReference>